<dbReference type="PANTHER" id="PTHR12714:SF9">
    <property type="entry name" value="PROTEIN-S-ISOPRENYLCYSTEINE O-METHYLTRANSFERASE"/>
    <property type="match status" value="1"/>
</dbReference>
<comment type="similarity">
    <text evidence="3 13">Belongs to the class VI-like SAM-binding methyltransferase superfamily. Isoprenylcysteine carboxyl methyltransferase family.</text>
</comment>
<evidence type="ECO:0000256" key="4">
    <source>
        <dbReference type="ARBA" id="ARBA00012151"/>
    </source>
</evidence>
<dbReference type="Pfam" id="PF04140">
    <property type="entry name" value="ICMT"/>
    <property type="match status" value="1"/>
</dbReference>
<evidence type="ECO:0000256" key="2">
    <source>
        <dbReference type="ARBA" id="ARBA00004141"/>
    </source>
</evidence>
<gene>
    <name evidence="14" type="ORF">TTRE_0000838401</name>
</gene>
<keyword evidence="5 13" id="KW-0489">Methyltransferase</keyword>
<dbReference type="OrthoDB" id="422086at2759"/>
<evidence type="ECO:0000256" key="10">
    <source>
        <dbReference type="ARBA" id="ARBA00023136"/>
    </source>
</evidence>
<dbReference type="STRING" id="36087.A0A077ZI36"/>
<feature type="transmembrane region" description="Helical" evidence="13">
    <location>
        <begin position="57"/>
        <end position="76"/>
    </location>
</feature>
<evidence type="ECO:0000256" key="5">
    <source>
        <dbReference type="ARBA" id="ARBA00022603"/>
    </source>
</evidence>
<reference evidence="14" key="2">
    <citation type="submission" date="2014-03" db="EMBL/GenBank/DDBJ databases">
        <title>The whipworm genome and dual-species transcriptomics of an intimate host-pathogen interaction.</title>
        <authorList>
            <person name="Foth B.J."/>
            <person name="Tsai I.J."/>
            <person name="Reid A.J."/>
            <person name="Bancroft A.J."/>
            <person name="Nichol S."/>
            <person name="Tracey A."/>
            <person name="Holroyd N."/>
            <person name="Cotton J.A."/>
            <person name="Stanley E.J."/>
            <person name="Zarowiecki M."/>
            <person name="Liu J.Z."/>
            <person name="Huckvale T."/>
            <person name="Cooper P.J."/>
            <person name="Grencis R.K."/>
            <person name="Berriman M."/>
        </authorList>
    </citation>
    <scope>NUCLEOTIDE SEQUENCE [LARGE SCALE GENOMIC DNA]</scope>
</reference>
<evidence type="ECO:0000313" key="15">
    <source>
        <dbReference type="Proteomes" id="UP000030665"/>
    </source>
</evidence>
<dbReference type="InterPro" id="IPR007269">
    <property type="entry name" value="ICMT_MeTrfase"/>
</dbReference>
<comment type="catalytic activity">
    <reaction evidence="1 13">
        <text>[protein]-C-terminal S-[(2E,6E)-farnesyl]-L-cysteine + S-adenosyl-L-methionine = [protein]-C-terminal S-[(2E,6E)-farnesyl]-L-cysteine methyl ester + S-adenosyl-L-homocysteine</text>
        <dbReference type="Rhea" id="RHEA:21672"/>
        <dbReference type="Rhea" id="RHEA-COMP:12125"/>
        <dbReference type="Rhea" id="RHEA-COMP:12126"/>
        <dbReference type="ChEBI" id="CHEBI:57856"/>
        <dbReference type="ChEBI" id="CHEBI:59789"/>
        <dbReference type="ChEBI" id="CHEBI:90510"/>
        <dbReference type="ChEBI" id="CHEBI:90511"/>
        <dbReference type="EC" id="2.1.1.100"/>
    </reaction>
</comment>
<dbReference type="Proteomes" id="UP000030665">
    <property type="component" value="Unassembled WGS sequence"/>
</dbReference>
<feature type="transmembrane region" description="Helical" evidence="13">
    <location>
        <begin position="211"/>
        <end position="234"/>
    </location>
</feature>
<keyword evidence="13" id="KW-0256">Endoplasmic reticulum</keyword>
<evidence type="ECO:0000256" key="8">
    <source>
        <dbReference type="ARBA" id="ARBA00022692"/>
    </source>
</evidence>
<keyword evidence="15" id="KW-1185">Reference proteome</keyword>
<evidence type="ECO:0000256" key="3">
    <source>
        <dbReference type="ARBA" id="ARBA00009140"/>
    </source>
</evidence>
<sequence>METPFRHAVASFLCFSSSCVIYFYLLFSNKFLCCSILFSCCAIACIIHYVINDDSLRQVVACSMLLGCVYAVGLYLCTKGFWRQPSCVGLYLCVLSFFHFSEFFSIALFSSKSLSTDSFLLNHSVEYWIAAISSWFEYVVELYQFPNAKRQPLITYVGLALVLIGEILRKAAIVNAGDCFTHLVSFRRRPEHQLITNGVYSICRHPSYTGWLLWSVGTQVLLCNPICTVLYAVISWKFLAERIRTEELLLVLFFGTKYTKYRAVVPSGIPFVR</sequence>
<feature type="transmembrane region" description="Helical" evidence="13">
    <location>
        <begin position="32"/>
        <end position="51"/>
    </location>
</feature>
<dbReference type="PROSITE" id="PS51564">
    <property type="entry name" value="SAM_ICMT"/>
    <property type="match status" value="1"/>
</dbReference>
<keyword evidence="10 13" id="KW-0472">Membrane</keyword>
<keyword evidence="8 13" id="KW-0812">Transmembrane</keyword>
<evidence type="ECO:0000256" key="1">
    <source>
        <dbReference type="ARBA" id="ARBA00001450"/>
    </source>
</evidence>
<dbReference type="PROSITE" id="PS51257">
    <property type="entry name" value="PROKAR_LIPOPROTEIN"/>
    <property type="match status" value="1"/>
</dbReference>
<dbReference type="GO" id="GO:0005789">
    <property type="term" value="C:endoplasmic reticulum membrane"/>
    <property type="evidence" value="ECO:0007669"/>
    <property type="project" value="UniProtKB-SubCell"/>
</dbReference>
<keyword evidence="9 13" id="KW-1133">Transmembrane helix</keyword>
<evidence type="ECO:0000256" key="13">
    <source>
        <dbReference type="RuleBase" id="RU362022"/>
    </source>
</evidence>
<dbReference type="Gene3D" id="1.20.120.1630">
    <property type="match status" value="1"/>
</dbReference>
<feature type="transmembrane region" description="Helical" evidence="13">
    <location>
        <begin position="88"/>
        <end position="107"/>
    </location>
</feature>
<dbReference type="GO" id="GO:0032259">
    <property type="term" value="P:methylation"/>
    <property type="evidence" value="ECO:0007669"/>
    <property type="project" value="UniProtKB-KW"/>
</dbReference>
<dbReference type="EMBL" id="HG806849">
    <property type="protein sequence ID" value="CDW60041.1"/>
    <property type="molecule type" value="Genomic_DNA"/>
</dbReference>
<dbReference type="GO" id="GO:0004671">
    <property type="term" value="F:protein C-terminal S-isoprenylcysteine carboxyl O-methyltransferase activity"/>
    <property type="evidence" value="ECO:0007669"/>
    <property type="project" value="UniProtKB-EC"/>
</dbReference>
<evidence type="ECO:0000256" key="6">
    <source>
        <dbReference type="ARBA" id="ARBA00022679"/>
    </source>
</evidence>
<keyword evidence="6" id="KW-0808">Transferase</keyword>
<comment type="subcellular location">
    <subcellularLocation>
        <location evidence="13">Endoplasmic reticulum membrane</location>
        <topology evidence="13">Multi-pass membrane protein</topology>
    </subcellularLocation>
    <subcellularLocation>
        <location evidence="2">Membrane</location>
        <topology evidence="2">Multi-pass membrane protein</topology>
    </subcellularLocation>
</comment>
<evidence type="ECO:0000256" key="9">
    <source>
        <dbReference type="ARBA" id="ARBA00022989"/>
    </source>
</evidence>
<dbReference type="PANTHER" id="PTHR12714">
    <property type="entry name" value="PROTEIN-S ISOPRENYLCYSTEINE O-METHYLTRANSFERASE"/>
    <property type="match status" value="1"/>
</dbReference>
<name>A0A077ZI36_TRITR</name>
<dbReference type="EC" id="2.1.1.100" evidence="4 13"/>
<evidence type="ECO:0000256" key="7">
    <source>
        <dbReference type="ARBA" id="ARBA00022691"/>
    </source>
</evidence>
<reference evidence="14" key="1">
    <citation type="submission" date="2014-01" db="EMBL/GenBank/DDBJ databases">
        <authorList>
            <person name="Aslett M."/>
        </authorList>
    </citation>
    <scope>NUCLEOTIDE SEQUENCE</scope>
</reference>
<evidence type="ECO:0000256" key="12">
    <source>
        <dbReference type="ARBA" id="ARBA00023656"/>
    </source>
</evidence>
<accession>A0A077ZI36</accession>
<evidence type="ECO:0000313" key="14">
    <source>
        <dbReference type="EMBL" id="CDW60041.1"/>
    </source>
</evidence>
<comment type="function">
    <text evidence="11">Catalyzes the post-translational methylation of isoprenylated C-terminal cysteine residues.</text>
</comment>
<proteinExistence type="inferred from homology"/>
<keyword evidence="7 13" id="KW-0949">S-adenosyl-L-methionine</keyword>
<protein>
    <recommendedName>
        <fullName evidence="12 13">Protein-S-isoprenylcysteine O-methyltransferase</fullName>
        <ecNumber evidence="4 13">2.1.1.100</ecNumber>
    </recommendedName>
</protein>
<dbReference type="InterPro" id="IPR025770">
    <property type="entry name" value="PPMT_MeTrfase"/>
</dbReference>
<evidence type="ECO:0000256" key="11">
    <source>
        <dbReference type="ARBA" id="ARBA00023572"/>
    </source>
</evidence>
<organism evidence="14 15">
    <name type="scientific">Trichuris trichiura</name>
    <name type="common">Whipworm</name>
    <name type="synonym">Trichocephalus trichiurus</name>
    <dbReference type="NCBI Taxonomy" id="36087"/>
    <lineage>
        <taxon>Eukaryota</taxon>
        <taxon>Metazoa</taxon>
        <taxon>Ecdysozoa</taxon>
        <taxon>Nematoda</taxon>
        <taxon>Enoplea</taxon>
        <taxon>Dorylaimia</taxon>
        <taxon>Trichinellida</taxon>
        <taxon>Trichuridae</taxon>
        <taxon>Trichuris</taxon>
    </lineage>
</organism>
<feature type="transmembrane region" description="Helical" evidence="13">
    <location>
        <begin position="6"/>
        <end position="25"/>
    </location>
</feature>
<dbReference type="AlphaFoldDB" id="A0A077ZI36"/>